<gene>
    <name evidence="8" type="ORF">SLS62_005896</name>
</gene>
<dbReference type="InterPro" id="IPR017972">
    <property type="entry name" value="Cyt_P450_CS"/>
</dbReference>
<dbReference type="CDD" id="cd11060">
    <property type="entry name" value="CYP57A1-like"/>
    <property type="match status" value="1"/>
</dbReference>
<keyword evidence="7" id="KW-0560">Oxidoreductase</keyword>
<evidence type="ECO:0000256" key="7">
    <source>
        <dbReference type="RuleBase" id="RU000461"/>
    </source>
</evidence>
<comment type="caution">
    <text evidence="8">The sequence shown here is derived from an EMBL/GenBank/DDBJ whole genome shotgun (WGS) entry which is preliminary data.</text>
</comment>
<dbReference type="GO" id="GO:0004497">
    <property type="term" value="F:monooxygenase activity"/>
    <property type="evidence" value="ECO:0007669"/>
    <property type="project" value="UniProtKB-KW"/>
</dbReference>
<dbReference type="Pfam" id="PF00067">
    <property type="entry name" value="p450"/>
    <property type="match status" value="1"/>
</dbReference>
<dbReference type="InterPro" id="IPR050121">
    <property type="entry name" value="Cytochrome_P450_monoxygenase"/>
</dbReference>
<evidence type="ECO:0000256" key="5">
    <source>
        <dbReference type="ARBA" id="ARBA00023004"/>
    </source>
</evidence>
<dbReference type="EMBL" id="JAKJXP020000041">
    <property type="protein sequence ID" value="KAK7752152.1"/>
    <property type="molecule type" value="Genomic_DNA"/>
</dbReference>
<comment type="similarity">
    <text evidence="2 7">Belongs to the cytochrome P450 family.</text>
</comment>
<dbReference type="PROSITE" id="PS00086">
    <property type="entry name" value="CYTOCHROME_P450"/>
    <property type="match status" value="1"/>
</dbReference>
<dbReference type="GO" id="GO:0016705">
    <property type="term" value="F:oxidoreductase activity, acting on paired donors, with incorporation or reduction of molecular oxygen"/>
    <property type="evidence" value="ECO:0007669"/>
    <property type="project" value="InterPro"/>
</dbReference>
<dbReference type="PANTHER" id="PTHR24305:SF232">
    <property type="entry name" value="P450, PUTATIVE (EUROFUNG)-RELATED"/>
    <property type="match status" value="1"/>
</dbReference>
<organism evidence="8 9">
    <name type="scientific">Diatrype stigma</name>
    <dbReference type="NCBI Taxonomy" id="117547"/>
    <lineage>
        <taxon>Eukaryota</taxon>
        <taxon>Fungi</taxon>
        <taxon>Dikarya</taxon>
        <taxon>Ascomycota</taxon>
        <taxon>Pezizomycotina</taxon>
        <taxon>Sordariomycetes</taxon>
        <taxon>Xylariomycetidae</taxon>
        <taxon>Xylariales</taxon>
        <taxon>Diatrypaceae</taxon>
        <taxon>Diatrype</taxon>
    </lineage>
</organism>
<dbReference type="GO" id="GO:0005506">
    <property type="term" value="F:iron ion binding"/>
    <property type="evidence" value="ECO:0007669"/>
    <property type="project" value="InterPro"/>
</dbReference>
<dbReference type="FunFam" id="1.10.630.10:FF:000050">
    <property type="entry name" value="Cytochrome P450 monooxygenase"/>
    <property type="match status" value="1"/>
</dbReference>
<dbReference type="GO" id="GO:0020037">
    <property type="term" value="F:heme binding"/>
    <property type="evidence" value="ECO:0007669"/>
    <property type="project" value="InterPro"/>
</dbReference>
<dbReference type="SUPFAM" id="SSF48264">
    <property type="entry name" value="Cytochrome P450"/>
    <property type="match status" value="1"/>
</dbReference>
<evidence type="ECO:0000313" key="9">
    <source>
        <dbReference type="Proteomes" id="UP001320420"/>
    </source>
</evidence>
<feature type="binding site" description="axial binding residue" evidence="6">
    <location>
        <position position="487"/>
    </location>
    <ligand>
        <name>heme</name>
        <dbReference type="ChEBI" id="CHEBI:30413"/>
    </ligand>
    <ligandPart>
        <name>Fe</name>
        <dbReference type="ChEBI" id="CHEBI:18248"/>
    </ligandPart>
</feature>
<protein>
    <recommendedName>
        <fullName evidence="10">Cytochrome P450</fullName>
    </recommendedName>
</protein>
<evidence type="ECO:0000256" key="3">
    <source>
        <dbReference type="ARBA" id="ARBA00022617"/>
    </source>
</evidence>
<evidence type="ECO:0000256" key="2">
    <source>
        <dbReference type="ARBA" id="ARBA00010617"/>
    </source>
</evidence>
<comment type="cofactor">
    <cofactor evidence="1 6">
        <name>heme</name>
        <dbReference type="ChEBI" id="CHEBI:30413"/>
    </cofactor>
</comment>
<evidence type="ECO:0008006" key="10">
    <source>
        <dbReference type="Google" id="ProtNLM"/>
    </source>
</evidence>
<evidence type="ECO:0000313" key="8">
    <source>
        <dbReference type="EMBL" id="KAK7752152.1"/>
    </source>
</evidence>
<dbReference type="PRINTS" id="PR00463">
    <property type="entry name" value="EP450I"/>
</dbReference>
<name>A0AAN9URQ7_9PEZI</name>
<keyword evidence="3 6" id="KW-0349">Heme</keyword>
<keyword evidence="7" id="KW-0503">Monooxygenase</keyword>
<keyword evidence="5 6" id="KW-0408">Iron</keyword>
<accession>A0AAN9URQ7</accession>
<evidence type="ECO:0000256" key="6">
    <source>
        <dbReference type="PIRSR" id="PIRSR602401-1"/>
    </source>
</evidence>
<dbReference type="PRINTS" id="PR00385">
    <property type="entry name" value="P450"/>
</dbReference>
<evidence type="ECO:0000256" key="1">
    <source>
        <dbReference type="ARBA" id="ARBA00001971"/>
    </source>
</evidence>
<reference evidence="8 9" key="1">
    <citation type="submission" date="2024-02" db="EMBL/GenBank/DDBJ databases">
        <title>De novo assembly and annotation of 12 fungi associated with fruit tree decline syndrome in Ontario, Canada.</title>
        <authorList>
            <person name="Sulman M."/>
            <person name="Ellouze W."/>
            <person name="Ilyukhin E."/>
        </authorList>
    </citation>
    <scope>NUCLEOTIDE SEQUENCE [LARGE SCALE GENOMIC DNA]</scope>
    <source>
        <strain evidence="8 9">M11/M66-122</strain>
    </source>
</reference>
<proteinExistence type="inferred from homology"/>
<keyword evidence="4 6" id="KW-0479">Metal-binding</keyword>
<dbReference type="Gene3D" id="1.10.630.10">
    <property type="entry name" value="Cytochrome P450"/>
    <property type="match status" value="1"/>
</dbReference>
<dbReference type="AlphaFoldDB" id="A0AAN9URQ7"/>
<dbReference type="PANTHER" id="PTHR24305">
    <property type="entry name" value="CYTOCHROME P450"/>
    <property type="match status" value="1"/>
</dbReference>
<keyword evidence="9" id="KW-1185">Reference proteome</keyword>
<dbReference type="InterPro" id="IPR036396">
    <property type="entry name" value="Cyt_P450_sf"/>
</dbReference>
<evidence type="ECO:0000256" key="4">
    <source>
        <dbReference type="ARBA" id="ARBA00022723"/>
    </source>
</evidence>
<dbReference type="InterPro" id="IPR001128">
    <property type="entry name" value="Cyt_P450"/>
</dbReference>
<dbReference type="InterPro" id="IPR002401">
    <property type="entry name" value="Cyt_P450_E_grp-I"/>
</dbReference>
<dbReference type="Proteomes" id="UP001320420">
    <property type="component" value="Unassembled WGS sequence"/>
</dbReference>
<sequence length="545" mass="61459">MAALLETDEGHISPTKALLTAILAIFRQYWPVLVPIFITIRVLYKRYASPVRQYPGPFLASFSRLWKVYSTVKGQTNHDHIELHKKYGPIVRIAPNEVSINSPAAARAVLSAGKRFYKTDFYTVFPPPQNPDIFTEIREDVHAMKKKVANVPYSMAAMRQLGPFIDDTIEVLAQRIGEFCPGPKGENNGGKGYETLSGRHVVDLGAWLHYFAFDVLGEVAFGRSFGFLAAGADVEGAIKTIDDMQRYNGIVGQMPEFDHLLRRNPLARLIPYFNPNNSLITRIAIEEMSKRRPFEVEKEGKGGSSDGREDLLASLIKGHLKNPEKFHEGDVFAVSHGAIFAGSDSTASTMQSFFWHLLTAPRVYAKLLAEIDAAVQAGTIPESGNIEWLEVQKLEYFQATLKEAMRMRPAVGLNITRYVPPEGADIEGHHFEGGTRIAINGWVLHRDQAIFGQDADFYRPERWLEDPENAKVMERYMFQFGGGSHVCIGRNLALLEINKVIPRLLRDFRFELVNPTRELQAKSTFFVVQEGLNVYIERRNEEKAE</sequence>